<protein>
    <submittedName>
        <fullName evidence="1">Ankyrin-like protein</fullName>
    </submittedName>
</protein>
<sequence length="140" mass="15814">MMLAHGGNPDITVPEIFGTALLTALEQRRFANVRLLLLHGADVNQRDAAGLTSAEYAVELQQYGLAEEMLDKGYDYKLQDLANSVDRLKLGPNATQQVVRERMQLVKRLQRMGYYPEQAKFFTSFPPPGISPYQYHIVLT</sequence>
<dbReference type="AlphaFoldDB" id="T1A8N3"/>
<gene>
    <name evidence="1" type="ORF">B1A_17698</name>
</gene>
<reference evidence="1" key="1">
    <citation type="submission" date="2013-08" db="EMBL/GenBank/DDBJ databases">
        <authorList>
            <person name="Mendez C."/>
            <person name="Richter M."/>
            <person name="Ferrer M."/>
            <person name="Sanchez J."/>
        </authorList>
    </citation>
    <scope>NUCLEOTIDE SEQUENCE</scope>
</reference>
<comment type="caution">
    <text evidence="1">The sequence shown here is derived from an EMBL/GenBank/DDBJ whole genome shotgun (WGS) entry which is preliminary data.</text>
</comment>
<dbReference type="InterPro" id="IPR002110">
    <property type="entry name" value="Ankyrin_rpt"/>
</dbReference>
<reference evidence="1" key="2">
    <citation type="journal article" date="2014" name="ISME J.">
        <title>Microbial stratification in low pH oxic and suboxic macroscopic growths along an acid mine drainage.</title>
        <authorList>
            <person name="Mendez-Garcia C."/>
            <person name="Mesa V."/>
            <person name="Sprenger R.R."/>
            <person name="Richter M."/>
            <person name="Diez M.S."/>
            <person name="Solano J."/>
            <person name="Bargiela R."/>
            <person name="Golyshina O.V."/>
            <person name="Manteca A."/>
            <person name="Ramos J.L."/>
            <person name="Gallego J.R."/>
            <person name="Llorente I."/>
            <person name="Martins Dos Santos V.A."/>
            <person name="Jensen O.N."/>
            <person name="Pelaez A.I."/>
            <person name="Sanchez J."/>
            <person name="Ferrer M."/>
        </authorList>
    </citation>
    <scope>NUCLEOTIDE SEQUENCE</scope>
</reference>
<dbReference type="InterPro" id="IPR036770">
    <property type="entry name" value="Ankyrin_rpt-contain_sf"/>
</dbReference>
<proteinExistence type="predicted"/>
<dbReference type="PROSITE" id="PS50088">
    <property type="entry name" value="ANK_REPEAT"/>
    <property type="match status" value="1"/>
</dbReference>
<accession>T1A8N3</accession>
<name>T1A8N3_9ZZZZ</name>
<dbReference type="Pfam" id="PF13857">
    <property type="entry name" value="Ank_5"/>
    <property type="match status" value="1"/>
</dbReference>
<evidence type="ECO:0000313" key="1">
    <source>
        <dbReference type="EMBL" id="EQD37259.1"/>
    </source>
</evidence>
<feature type="non-terminal residue" evidence="1">
    <location>
        <position position="140"/>
    </location>
</feature>
<dbReference type="SUPFAM" id="SSF48403">
    <property type="entry name" value="Ankyrin repeat"/>
    <property type="match status" value="1"/>
</dbReference>
<organism evidence="1">
    <name type="scientific">mine drainage metagenome</name>
    <dbReference type="NCBI Taxonomy" id="410659"/>
    <lineage>
        <taxon>unclassified sequences</taxon>
        <taxon>metagenomes</taxon>
        <taxon>ecological metagenomes</taxon>
    </lineage>
</organism>
<dbReference type="Gene3D" id="1.25.40.20">
    <property type="entry name" value="Ankyrin repeat-containing domain"/>
    <property type="match status" value="1"/>
</dbReference>
<dbReference type="EMBL" id="AUZX01013025">
    <property type="protein sequence ID" value="EQD37259.1"/>
    <property type="molecule type" value="Genomic_DNA"/>
</dbReference>